<dbReference type="SUPFAM" id="SSF56112">
    <property type="entry name" value="Protein kinase-like (PK-like)"/>
    <property type="match status" value="1"/>
</dbReference>
<dbReference type="PRINTS" id="PR00109">
    <property type="entry name" value="TYRKINASE"/>
</dbReference>
<evidence type="ECO:0000256" key="1">
    <source>
        <dbReference type="ARBA" id="ARBA00004167"/>
    </source>
</evidence>
<dbReference type="GO" id="GO:0007169">
    <property type="term" value="P:cell surface receptor protein tyrosine kinase signaling pathway"/>
    <property type="evidence" value="ECO:0007669"/>
    <property type="project" value="TreeGrafter"/>
</dbReference>
<dbReference type="Pfam" id="PF07714">
    <property type="entry name" value="PK_Tyr_Ser-Thr"/>
    <property type="match status" value="1"/>
</dbReference>
<evidence type="ECO:0000256" key="4">
    <source>
        <dbReference type="SAM" id="MobiDB-lite"/>
    </source>
</evidence>
<dbReference type="GO" id="GO:0004714">
    <property type="term" value="F:transmembrane receptor protein tyrosine kinase activity"/>
    <property type="evidence" value="ECO:0007669"/>
    <property type="project" value="UniProtKB-EC"/>
</dbReference>
<dbReference type="SMART" id="SM00219">
    <property type="entry name" value="TyrKc"/>
    <property type="match status" value="1"/>
</dbReference>
<keyword evidence="7" id="KW-1185">Reference proteome</keyword>
<feature type="region of interest" description="Disordered" evidence="4">
    <location>
        <begin position="1"/>
        <end position="20"/>
    </location>
</feature>
<dbReference type="InterPro" id="IPR000719">
    <property type="entry name" value="Prot_kinase_dom"/>
</dbReference>
<reference evidence="6" key="1">
    <citation type="submission" date="2021-02" db="EMBL/GenBank/DDBJ databases">
        <authorList>
            <person name="Nowell W R."/>
        </authorList>
    </citation>
    <scope>NUCLEOTIDE SEQUENCE</scope>
</reference>
<dbReference type="InterPro" id="IPR011009">
    <property type="entry name" value="Kinase-like_dom_sf"/>
</dbReference>
<evidence type="ECO:0000256" key="3">
    <source>
        <dbReference type="PROSITE-ProRule" id="PRU10141"/>
    </source>
</evidence>
<evidence type="ECO:0000313" key="7">
    <source>
        <dbReference type="Proteomes" id="UP000663873"/>
    </source>
</evidence>
<evidence type="ECO:0000313" key="6">
    <source>
        <dbReference type="EMBL" id="CAF4266352.1"/>
    </source>
</evidence>
<feature type="domain" description="Protein kinase" evidence="5">
    <location>
        <begin position="228"/>
        <end position="512"/>
    </location>
</feature>
<sequence>MGTKISKDEHDHNSSQNTNPYENIHRAYAKLNHSSGLVTHNASCFTNYEIRNLNKYKQISQKYLDQKKIIQSSLIKASSPIEKPQTRHLTKENSRYNNTTHGVKLKSERSHSVVQPTHSNNLITAEQIVKCHSQRRRQYKPFLSQSSDDIFQDENNQNSLSTIKTNQFISSKNKNQQIPADLKLVLIKQHDLQTKSILRENIHLAQNLTIQLLSDSLPICWKLVNSIAPNAHEIGKGNFGTVYHALYKGTRDVALKTLQCQRRHCSNRTKALIEENDVNMYELFHEAHIMTHLKHINLLCILGVSSFGKEKQLSLVTDFMKNGSLLNYLKQRRDIFNKLDSKDVILKLNSFSKQIFQAMLFLEERSIIHRDLAARNCLIDQDDTLKVADFGLTKLTECGLYKGTSHTICAIRWTSPEAIFLSQYTSRSDVWSYGITLWEIYSLGELPFGNTNNIRLKTLLKNQSENLTQYLPQSTKYGFEKTYTDIILPCLSYNVNLKPNFHDLIERVQMILHDK</sequence>
<dbReference type="PANTHER" id="PTHR24416">
    <property type="entry name" value="TYROSINE-PROTEIN KINASE RECEPTOR"/>
    <property type="match status" value="1"/>
</dbReference>
<proteinExistence type="predicted"/>
<dbReference type="PROSITE" id="PS00107">
    <property type="entry name" value="PROTEIN_KINASE_ATP"/>
    <property type="match status" value="1"/>
</dbReference>
<dbReference type="InterPro" id="IPR001245">
    <property type="entry name" value="Ser-Thr/Tyr_kinase_cat_dom"/>
</dbReference>
<keyword evidence="3" id="KW-0067">ATP-binding</keyword>
<dbReference type="CDD" id="cd00192">
    <property type="entry name" value="PTKc"/>
    <property type="match status" value="1"/>
</dbReference>
<protein>
    <recommendedName>
        <fullName evidence="5">Protein kinase domain-containing protein</fullName>
    </recommendedName>
</protein>
<dbReference type="InterPro" id="IPR050122">
    <property type="entry name" value="RTK"/>
</dbReference>
<dbReference type="PANTHER" id="PTHR24416:SF631">
    <property type="entry name" value="SERINE_THREONINE_TYROSINE KINASE 1"/>
    <property type="match status" value="1"/>
</dbReference>
<dbReference type="PROSITE" id="PS00109">
    <property type="entry name" value="PROTEIN_KINASE_TYR"/>
    <property type="match status" value="1"/>
</dbReference>
<dbReference type="InterPro" id="IPR008266">
    <property type="entry name" value="Tyr_kinase_AS"/>
</dbReference>
<keyword evidence="3" id="KW-0547">Nucleotide-binding</keyword>
<dbReference type="GO" id="GO:0043235">
    <property type="term" value="C:receptor complex"/>
    <property type="evidence" value="ECO:0007669"/>
    <property type="project" value="TreeGrafter"/>
</dbReference>
<dbReference type="EMBL" id="CAJOBP010001235">
    <property type="protein sequence ID" value="CAF4266352.1"/>
    <property type="molecule type" value="Genomic_DNA"/>
</dbReference>
<accession>A0A820FPP9</accession>
<evidence type="ECO:0000259" key="5">
    <source>
        <dbReference type="PROSITE" id="PS50011"/>
    </source>
</evidence>
<feature type="binding site" evidence="3">
    <location>
        <position position="256"/>
    </location>
    <ligand>
        <name>ATP</name>
        <dbReference type="ChEBI" id="CHEBI:30616"/>
    </ligand>
</feature>
<dbReference type="AlphaFoldDB" id="A0A820FPP9"/>
<dbReference type="GO" id="GO:0005524">
    <property type="term" value="F:ATP binding"/>
    <property type="evidence" value="ECO:0007669"/>
    <property type="project" value="UniProtKB-UniRule"/>
</dbReference>
<feature type="compositionally biased region" description="Basic and acidic residues" evidence="4">
    <location>
        <begin position="1"/>
        <end position="13"/>
    </location>
</feature>
<comment type="caution">
    <text evidence="6">The sequence shown here is derived from an EMBL/GenBank/DDBJ whole genome shotgun (WGS) entry which is preliminary data.</text>
</comment>
<comment type="catalytic activity">
    <reaction evidence="2">
        <text>L-tyrosyl-[protein] + ATP = O-phospho-L-tyrosyl-[protein] + ADP + H(+)</text>
        <dbReference type="Rhea" id="RHEA:10596"/>
        <dbReference type="Rhea" id="RHEA-COMP:10136"/>
        <dbReference type="Rhea" id="RHEA-COMP:20101"/>
        <dbReference type="ChEBI" id="CHEBI:15378"/>
        <dbReference type="ChEBI" id="CHEBI:30616"/>
        <dbReference type="ChEBI" id="CHEBI:46858"/>
        <dbReference type="ChEBI" id="CHEBI:61978"/>
        <dbReference type="ChEBI" id="CHEBI:456216"/>
        <dbReference type="EC" id="2.7.10.1"/>
    </reaction>
</comment>
<comment type="subcellular location">
    <subcellularLocation>
        <location evidence="1">Membrane</location>
        <topology evidence="1">Single-pass membrane protein</topology>
    </subcellularLocation>
</comment>
<dbReference type="Proteomes" id="UP000663873">
    <property type="component" value="Unassembled WGS sequence"/>
</dbReference>
<dbReference type="InterPro" id="IPR020635">
    <property type="entry name" value="Tyr_kinase_cat_dom"/>
</dbReference>
<evidence type="ECO:0000256" key="2">
    <source>
        <dbReference type="ARBA" id="ARBA00051243"/>
    </source>
</evidence>
<name>A0A820FPP9_9BILA</name>
<gene>
    <name evidence="6" type="ORF">UJA718_LOCUS10492</name>
</gene>
<dbReference type="InterPro" id="IPR017441">
    <property type="entry name" value="Protein_kinase_ATP_BS"/>
</dbReference>
<dbReference type="PROSITE" id="PS50011">
    <property type="entry name" value="PROTEIN_KINASE_DOM"/>
    <property type="match status" value="1"/>
</dbReference>
<dbReference type="GO" id="GO:0005886">
    <property type="term" value="C:plasma membrane"/>
    <property type="evidence" value="ECO:0007669"/>
    <property type="project" value="TreeGrafter"/>
</dbReference>
<organism evidence="6 7">
    <name type="scientific">Rotaria socialis</name>
    <dbReference type="NCBI Taxonomy" id="392032"/>
    <lineage>
        <taxon>Eukaryota</taxon>
        <taxon>Metazoa</taxon>
        <taxon>Spiralia</taxon>
        <taxon>Gnathifera</taxon>
        <taxon>Rotifera</taxon>
        <taxon>Eurotatoria</taxon>
        <taxon>Bdelloidea</taxon>
        <taxon>Philodinida</taxon>
        <taxon>Philodinidae</taxon>
        <taxon>Rotaria</taxon>
    </lineage>
</organism>
<dbReference type="Gene3D" id="1.10.510.10">
    <property type="entry name" value="Transferase(Phosphotransferase) domain 1"/>
    <property type="match status" value="1"/>
</dbReference>